<dbReference type="OrthoDB" id="8906692at2"/>
<dbReference type="InterPro" id="IPR036388">
    <property type="entry name" value="WH-like_DNA-bd_sf"/>
</dbReference>
<proteinExistence type="predicted"/>
<dbReference type="PANTHER" id="PTHR33164:SF99">
    <property type="entry name" value="MARR FAMILY REGULATORY PROTEIN"/>
    <property type="match status" value="1"/>
</dbReference>
<dbReference type="RefSeq" id="WP_146388027.1">
    <property type="nucleotide sequence ID" value="NZ_VOHK01000004.1"/>
</dbReference>
<dbReference type="Pfam" id="PF01047">
    <property type="entry name" value="MarR"/>
    <property type="match status" value="1"/>
</dbReference>
<dbReference type="InterPro" id="IPR036390">
    <property type="entry name" value="WH_DNA-bd_sf"/>
</dbReference>
<evidence type="ECO:0000313" key="2">
    <source>
        <dbReference type="EMBL" id="TWT20302.1"/>
    </source>
</evidence>
<sequence>MSGDDAMQDRLRLLAQLERQIRMLGDGLAAETTAGGVSPIEWLALCWLHDHPGVPLTALAEGLHMHMGTASRLLQSLTDRGFVESHRLSDNRRRYAISLTPLGRRMQAAEPCPHGRMRRALHRLSDEDLATVSYILAGCLKQGDRA</sequence>
<dbReference type="InterPro" id="IPR000835">
    <property type="entry name" value="HTH_MarR-typ"/>
</dbReference>
<dbReference type="InterPro" id="IPR039422">
    <property type="entry name" value="MarR/SlyA-like"/>
</dbReference>
<keyword evidence="3" id="KW-1185">Reference proteome</keyword>
<dbReference type="SMART" id="SM00347">
    <property type="entry name" value="HTH_MARR"/>
    <property type="match status" value="1"/>
</dbReference>
<protein>
    <submittedName>
        <fullName evidence="2">MarR family transcriptional regulator</fullName>
    </submittedName>
</protein>
<name>A0A5C5U3Z4_9GAMM</name>
<evidence type="ECO:0000313" key="3">
    <source>
        <dbReference type="Proteomes" id="UP000319980"/>
    </source>
</evidence>
<evidence type="ECO:0000259" key="1">
    <source>
        <dbReference type="PROSITE" id="PS50995"/>
    </source>
</evidence>
<dbReference type="SUPFAM" id="SSF46785">
    <property type="entry name" value="Winged helix' DNA-binding domain"/>
    <property type="match status" value="1"/>
</dbReference>
<dbReference type="EMBL" id="VOHK01000004">
    <property type="protein sequence ID" value="TWT20302.1"/>
    <property type="molecule type" value="Genomic_DNA"/>
</dbReference>
<comment type="caution">
    <text evidence="2">The sequence shown here is derived from an EMBL/GenBank/DDBJ whole genome shotgun (WGS) entry which is preliminary data.</text>
</comment>
<dbReference type="PANTHER" id="PTHR33164">
    <property type="entry name" value="TRANSCRIPTIONAL REGULATOR, MARR FAMILY"/>
    <property type="match status" value="1"/>
</dbReference>
<dbReference type="GO" id="GO:0006950">
    <property type="term" value="P:response to stress"/>
    <property type="evidence" value="ECO:0007669"/>
    <property type="project" value="TreeGrafter"/>
</dbReference>
<dbReference type="GO" id="GO:0003700">
    <property type="term" value="F:DNA-binding transcription factor activity"/>
    <property type="evidence" value="ECO:0007669"/>
    <property type="project" value="InterPro"/>
</dbReference>
<dbReference type="AlphaFoldDB" id="A0A5C5U3Z4"/>
<dbReference type="Proteomes" id="UP000319980">
    <property type="component" value="Unassembled WGS sequence"/>
</dbReference>
<dbReference type="PROSITE" id="PS50995">
    <property type="entry name" value="HTH_MARR_2"/>
    <property type="match status" value="1"/>
</dbReference>
<organism evidence="2 3">
    <name type="scientific">Luteimonas marina</name>
    <dbReference type="NCBI Taxonomy" id="488485"/>
    <lineage>
        <taxon>Bacteria</taxon>
        <taxon>Pseudomonadati</taxon>
        <taxon>Pseudomonadota</taxon>
        <taxon>Gammaproteobacteria</taxon>
        <taxon>Lysobacterales</taxon>
        <taxon>Lysobacteraceae</taxon>
        <taxon>Luteimonas</taxon>
    </lineage>
</organism>
<feature type="domain" description="HTH marR-type" evidence="1">
    <location>
        <begin position="7"/>
        <end position="141"/>
    </location>
</feature>
<gene>
    <name evidence="2" type="ORF">FQY83_11265</name>
</gene>
<accession>A0A5C5U3Z4</accession>
<reference evidence="2 3" key="1">
    <citation type="journal article" date="2008" name="Int. J. Syst. Evol. Microbiol.">
        <title>Luteimonas marina sp. nov., isolated from seawater.</title>
        <authorList>
            <person name="Baik K.S."/>
            <person name="Park S.C."/>
            <person name="Kim M.S."/>
            <person name="Kim E.M."/>
            <person name="Park C."/>
            <person name="Chun J."/>
            <person name="Seong C.N."/>
        </authorList>
    </citation>
    <scope>NUCLEOTIDE SEQUENCE [LARGE SCALE GENOMIC DNA]</scope>
    <source>
        <strain evidence="2 3">FR1330</strain>
    </source>
</reference>
<dbReference type="Gene3D" id="1.10.10.10">
    <property type="entry name" value="Winged helix-like DNA-binding domain superfamily/Winged helix DNA-binding domain"/>
    <property type="match status" value="1"/>
</dbReference>